<dbReference type="GO" id="GO:0004523">
    <property type="term" value="F:RNA-DNA hybrid ribonuclease activity"/>
    <property type="evidence" value="ECO:0007669"/>
    <property type="project" value="InterPro"/>
</dbReference>
<sequence length="190" mass="21179">MADQSLFEYQTTKHRVDGLSEAHKESQRCWMPPDHEKFKLNVNAASFAEMCCTSIRAIVRDHIRRVVFTYCVKILSLFDPLIAVLLAMRKGLVLVSNFGLQIQMLESDSSNAVSLVNSATDGLTAMDLITGDIKSVMSINEYGTCSFIPRSRNEAVHKLAKPSSVFTTLMYWLGKLPSCLCDVVAKDLPL</sequence>
<keyword evidence="1" id="KW-0812">Transmembrane</keyword>
<dbReference type="InterPro" id="IPR002156">
    <property type="entry name" value="RNaseH_domain"/>
</dbReference>
<evidence type="ECO:0000259" key="2">
    <source>
        <dbReference type="Pfam" id="PF13456"/>
    </source>
</evidence>
<dbReference type="CDD" id="cd06222">
    <property type="entry name" value="RNase_H_like"/>
    <property type="match status" value="1"/>
</dbReference>
<keyword evidence="1" id="KW-1133">Transmembrane helix</keyword>
<dbReference type="InterPro" id="IPR044730">
    <property type="entry name" value="RNase_H-like_dom_plant"/>
</dbReference>
<dbReference type="PANTHER" id="PTHR47723">
    <property type="entry name" value="OS05G0353850 PROTEIN"/>
    <property type="match status" value="1"/>
</dbReference>
<dbReference type="GO" id="GO:0003676">
    <property type="term" value="F:nucleic acid binding"/>
    <property type="evidence" value="ECO:0007669"/>
    <property type="project" value="InterPro"/>
</dbReference>
<protein>
    <recommendedName>
        <fullName evidence="2">RNase H type-1 domain-containing protein</fullName>
    </recommendedName>
</protein>
<name>A0A2P5FVS2_TREOI</name>
<evidence type="ECO:0000256" key="1">
    <source>
        <dbReference type="SAM" id="Phobius"/>
    </source>
</evidence>
<dbReference type="InterPro" id="IPR053151">
    <property type="entry name" value="RNase_H-like"/>
</dbReference>
<gene>
    <name evidence="3" type="ORF">TorRG33x02_021820</name>
</gene>
<proteinExistence type="predicted"/>
<organism evidence="3 4">
    <name type="scientific">Trema orientale</name>
    <name type="common">Charcoal tree</name>
    <name type="synonym">Celtis orientalis</name>
    <dbReference type="NCBI Taxonomy" id="63057"/>
    <lineage>
        <taxon>Eukaryota</taxon>
        <taxon>Viridiplantae</taxon>
        <taxon>Streptophyta</taxon>
        <taxon>Embryophyta</taxon>
        <taxon>Tracheophyta</taxon>
        <taxon>Spermatophyta</taxon>
        <taxon>Magnoliopsida</taxon>
        <taxon>eudicotyledons</taxon>
        <taxon>Gunneridae</taxon>
        <taxon>Pentapetalae</taxon>
        <taxon>rosids</taxon>
        <taxon>fabids</taxon>
        <taxon>Rosales</taxon>
        <taxon>Cannabaceae</taxon>
        <taxon>Trema</taxon>
    </lineage>
</organism>
<accession>A0A2P5FVS2</accession>
<evidence type="ECO:0000313" key="4">
    <source>
        <dbReference type="Proteomes" id="UP000237000"/>
    </source>
</evidence>
<keyword evidence="1" id="KW-0472">Membrane</keyword>
<reference evidence="4" key="1">
    <citation type="submission" date="2016-06" db="EMBL/GenBank/DDBJ databases">
        <title>Parallel loss of symbiosis genes in relatives of nitrogen-fixing non-legume Parasponia.</title>
        <authorList>
            <person name="Van Velzen R."/>
            <person name="Holmer R."/>
            <person name="Bu F."/>
            <person name="Rutten L."/>
            <person name="Van Zeijl A."/>
            <person name="Liu W."/>
            <person name="Santuari L."/>
            <person name="Cao Q."/>
            <person name="Sharma T."/>
            <person name="Shen D."/>
            <person name="Roswanjaya Y."/>
            <person name="Wardhani T."/>
            <person name="Kalhor M.S."/>
            <person name="Jansen J."/>
            <person name="Van den Hoogen J."/>
            <person name="Gungor B."/>
            <person name="Hartog M."/>
            <person name="Hontelez J."/>
            <person name="Verver J."/>
            <person name="Yang W.-C."/>
            <person name="Schijlen E."/>
            <person name="Repin R."/>
            <person name="Schilthuizen M."/>
            <person name="Schranz E."/>
            <person name="Heidstra R."/>
            <person name="Miyata K."/>
            <person name="Fedorova E."/>
            <person name="Kohlen W."/>
            <person name="Bisseling T."/>
            <person name="Smit S."/>
            <person name="Geurts R."/>
        </authorList>
    </citation>
    <scope>NUCLEOTIDE SEQUENCE [LARGE SCALE GENOMIC DNA]</scope>
    <source>
        <strain evidence="4">cv. RG33-2</strain>
    </source>
</reference>
<dbReference type="InParanoid" id="A0A2P5FVS2"/>
<dbReference type="Proteomes" id="UP000237000">
    <property type="component" value="Unassembled WGS sequence"/>
</dbReference>
<dbReference type="EMBL" id="JXTC01000006">
    <property type="protein sequence ID" value="POO01890.1"/>
    <property type="molecule type" value="Genomic_DNA"/>
</dbReference>
<keyword evidence="4" id="KW-1185">Reference proteome</keyword>
<evidence type="ECO:0000313" key="3">
    <source>
        <dbReference type="EMBL" id="POO01890.1"/>
    </source>
</evidence>
<dbReference type="AlphaFoldDB" id="A0A2P5FVS2"/>
<comment type="caution">
    <text evidence="3">The sequence shown here is derived from an EMBL/GenBank/DDBJ whole genome shotgun (WGS) entry which is preliminary data.</text>
</comment>
<dbReference type="OrthoDB" id="1738636at2759"/>
<feature type="domain" description="RNase H type-1" evidence="2">
    <location>
        <begin position="53"/>
        <end position="161"/>
    </location>
</feature>
<feature type="transmembrane region" description="Helical" evidence="1">
    <location>
        <begin position="66"/>
        <end position="88"/>
    </location>
</feature>
<dbReference type="Pfam" id="PF13456">
    <property type="entry name" value="RVT_3"/>
    <property type="match status" value="1"/>
</dbReference>
<dbReference type="PANTHER" id="PTHR47723:SF19">
    <property type="entry name" value="POLYNUCLEOTIDYL TRANSFERASE, RIBONUCLEASE H-LIKE SUPERFAMILY PROTEIN"/>
    <property type="match status" value="1"/>
</dbReference>